<dbReference type="EMBL" id="WIUZ02000008">
    <property type="protein sequence ID" value="KAF9784639.1"/>
    <property type="molecule type" value="Genomic_DNA"/>
</dbReference>
<proteinExistence type="predicted"/>
<gene>
    <name evidence="1" type="ORF">BJ322DRAFT_856860</name>
</gene>
<reference evidence="1" key="1">
    <citation type="journal article" date="2020" name="Nat. Commun.">
        <title>Large-scale genome sequencing of mycorrhizal fungi provides insights into the early evolution of symbiotic traits.</title>
        <authorList>
            <person name="Miyauchi S."/>
            <person name="Kiss E."/>
            <person name="Kuo A."/>
            <person name="Drula E."/>
            <person name="Kohler A."/>
            <person name="Sanchez-Garcia M."/>
            <person name="Morin E."/>
            <person name="Andreopoulos B."/>
            <person name="Barry K.W."/>
            <person name="Bonito G."/>
            <person name="Buee M."/>
            <person name="Carver A."/>
            <person name="Chen C."/>
            <person name="Cichocki N."/>
            <person name="Clum A."/>
            <person name="Culley D."/>
            <person name="Crous P.W."/>
            <person name="Fauchery L."/>
            <person name="Girlanda M."/>
            <person name="Hayes R.D."/>
            <person name="Keri Z."/>
            <person name="LaButti K."/>
            <person name="Lipzen A."/>
            <person name="Lombard V."/>
            <person name="Magnuson J."/>
            <person name="Maillard F."/>
            <person name="Murat C."/>
            <person name="Nolan M."/>
            <person name="Ohm R.A."/>
            <person name="Pangilinan J."/>
            <person name="Pereira M.F."/>
            <person name="Perotto S."/>
            <person name="Peter M."/>
            <person name="Pfister S."/>
            <person name="Riley R."/>
            <person name="Sitrit Y."/>
            <person name="Stielow J.B."/>
            <person name="Szollosi G."/>
            <person name="Zifcakova L."/>
            <person name="Stursova M."/>
            <person name="Spatafora J.W."/>
            <person name="Tedersoo L."/>
            <person name="Vaario L.M."/>
            <person name="Yamada A."/>
            <person name="Yan M."/>
            <person name="Wang P."/>
            <person name="Xu J."/>
            <person name="Bruns T."/>
            <person name="Baldrian P."/>
            <person name="Vilgalys R."/>
            <person name="Dunand C."/>
            <person name="Henrissat B."/>
            <person name="Grigoriev I.V."/>
            <person name="Hibbett D."/>
            <person name="Nagy L.G."/>
            <person name="Martin F.M."/>
        </authorList>
    </citation>
    <scope>NUCLEOTIDE SEQUENCE</scope>
    <source>
        <strain evidence="1">UH-Tt-Lm1</strain>
    </source>
</reference>
<comment type="caution">
    <text evidence="1">The sequence shown here is derived from an EMBL/GenBank/DDBJ whole genome shotgun (WGS) entry which is preliminary data.</text>
</comment>
<organism evidence="1 2">
    <name type="scientific">Thelephora terrestris</name>
    <dbReference type="NCBI Taxonomy" id="56493"/>
    <lineage>
        <taxon>Eukaryota</taxon>
        <taxon>Fungi</taxon>
        <taxon>Dikarya</taxon>
        <taxon>Basidiomycota</taxon>
        <taxon>Agaricomycotina</taxon>
        <taxon>Agaricomycetes</taxon>
        <taxon>Thelephorales</taxon>
        <taxon>Thelephoraceae</taxon>
        <taxon>Thelephora</taxon>
    </lineage>
</organism>
<keyword evidence="2" id="KW-1185">Reference proteome</keyword>
<dbReference type="Proteomes" id="UP000736335">
    <property type="component" value="Unassembled WGS sequence"/>
</dbReference>
<name>A0A9P6HG40_9AGAM</name>
<sequence length="204" mass="22456">MAVSLRGTPSSYIAPRPLSSLTVLCRNTPQCASTRQPVLFHPYTGGKLRTGATATALLCHLTCNPPFRISWSLDKMLDKPTLSDMTVWDDSHTFYLSRWRLPKNITADGCSPELFDPVPIVSYLCPSPMGPSVTPFPFGFLCCPVSPSHHFPFLPVVPPCPIRPSPHLLSSPLLVDLSAYFCTSPRYPAPLGFPTRSLSDPMPW</sequence>
<evidence type="ECO:0000313" key="2">
    <source>
        <dbReference type="Proteomes" id="UP000736335"/>
    </source>
</evidence>
<accession>A0A9P6HG40</accession>
<protein>
    <submittedName>
        <fullName evidence="1">Uncharacterized protein</fullName>
    </submittedName>
</protein>
<reference evidence="1" key="2">
    <citation type="submission" date="2020-11" db="EMBL/GenBank/DDBJ databases">
        <authorList>
            <consortium name="DOE Joint Genome Institute"/>
            <person name="Kuo A."/>
            <person name="Miyauchi S."/>
            <person name="Kiss E."/>
            <person name="Drula E."/>
            <person name="Kohler A."/>
            <person name="Sanchez-Garcia M."/>
            <person name="Andreopoulos B."/>
            <person name="Barry K.W."/>
            <person name="Bonito G."/>
            <person name="Buee M."/>
            <person name="Carver A."/>
            <person name="Chen C."/>
            <person name="Cichocki N."/>
            <person name="Clum A."/>
            <person name="Culley D."/>
            <person name="Crous P.W."/>
            <person name="Fauchery L."/>
            <person name="Girlanda M."/>
            <person name="Hayes R."/>
            <person name="Keri Z."/>
            <person name="Labutti K."/>
            <person name="Lipzen A."/>
            <person name="Lombard V."/>
            <person name="Magnuson J."/>
            <person name="Maillard F."/>
            <person name="Morin E."/>
            <person name="Murat C."/>
            <person name="Nolan M."/>
            <person name="Ohm R."/>
            <person name="Pangilinan J."/>
            <person name="Pereira M."/>
            <person name="Perotto S."/>
            <person name="Peter M."/>
            <person name="Riley R."/>
            <person name="Sitrit Y."/>
            <person name="Stielow B."/>
            <person name="Szollosi G."/>
            <person name="Zifcakova L."/>
            <person name="Stursova M."/>
            <person name="Spatafora J.W."/>
            <person name="Tedersoo L."/>
            <person name="Vaario L.-M."/>
            <person name="Yamada A."/>
            <person name="Yan M."/>
            <person name="Wang P."/>
            <person name="Xu J."/>
            <person name="Bruns T."/>
            <person name="Baldrian P."/>
            <person name="Vilgalys R."/>
            <person name="Henrissat B."/>
            <person name="Grigoriev I.V."/>
            <person name="Hibbett D."/>
            <person name="Nagy L.G."/>
            <person name="Martin F.M."/>
        </authorList>
    </citation>
    <scope>NUCLEOTIDE SEQUENCE</scope>
    <source>
        <strain evidence="1">UH-Tt-Lm1</strain>
    </source>
</reference>
<evidence type="ECO:0000313" key="1">
    <source>
        <dbReference type="EMBL" id="KAF9784639.1"/>
    </source>
</evidence>
<dbReference type="AlphaFoldDB" id="A0A9P6HG40"/>